<proteinExistence type="predicted"/>
<organism evidence="1 2">
    <name type="scientific">Rotaria magnacalcarata</name>
    <dbReference type="NCBI Taxonomy" id="392030"/>
    <lineage>
        <taxon>Eukaryota</taxon>
        <taxon>Metazoa</taxon>
        <taxon>Spiralia</taxon>
        <taxon>Gnathifera</taxon>
        <taxon>Rotifera</taxon>
        <taxon>Eurotatoria</taxon>
        <taxon>Bdelloidea</taxon>
        <taxon>Philodinida</taxon>
        <taxon>Philodinidae</taxon>
        <taxon>Rotaria</taxon>
    </lineage>
</organism>
<reference evidence="1" key="1">
    <citation type="submission" date="2021-02" db="EMBL/GenBank/DDBJ databases">
        <authorList>
            <person name="Nowell W R."/>
        </authorList>
    </citation>
    <scope>NUCLEOTIDE SEQUENCE</scope>
</reference>
<feature type="non-terminal residue" evidence="1">
    <location>
        <position position="88"/>
    </location>
</feature>
<feature type="non-terminal residue" evidence="1">
    <location>
        <position position="1"/>
    </location>
</feature>
<dbReference type="Proteomes" id="UP000676336">
    <property type="component" value="Unassembled WGS sequence"/>
</dbReference>
<sequence>KEDLDQFKDEYVFENFDVANTWSTPPRLTRDNIYVAISTMDLSGFKQNIYESGILSTPMKELSSSSIFHASPLPNKLLQTPTHDRLKS</sequence>
<evidence type="ECO:0000313" key="1">
    <source>
        <dbReference type="EMBL" id="CAF4299995.1"/>
    </source>
</evidence>
<accession>A0A8S2TPF0</accession>
<comment type="caution">
    <text evidence="1">The sequence shown here is derived from an EMBL/GenBank/DDBJ whole genome shotgun (WGS) entry which is preliminary data.</text>
</comment>
<dbReference type="AlphaFoldDB" id="A0A8S2TPF0"/>
<dbReference type="EMBL" id="CAJOBI010036043">
    <property type="protein sequence ID" value="CAF4299995.1"/>
    <property type="molecule type" value="Genomic_DNA"/>
</dbReference>
<evidence type="ECO:0000313" key="2">
    <source>
        <dbReference type="Proteomes" id="UP000676336"/>
    </source>
</evidence>
<gene>
    <name evidence="1" type="ORF">SMN809_LOCUS26057</name>
</gene>
<protein>
    <submittedName>
        <fullName evidence="1">Uncharacterized protein</fullName>
    </submittedName>
</protein>
<name>A0A8S2TPF0_9BILA</name>